<gene>
    <name evidence="2" type="ORF">BLI708_06310</name>
    <name evidence="1" type="ORF">Tam1G_1676</name>
</gene>
<dbReference type="RefSeq" id="WP_101626204.1">
    <property type="nucleotide sequence ID" value="NZ_CP071591.1"/>
</dbReference>
<dbReference type="EMBL" id="CP071591">
    <property type="protein sequence ID" value="QSY56893.1"/>
    <property type="molecule type" value="Genomic_DNA"/>
</dbReference>
<reference evidence="1 3" key="1">
    <citation type="submission" date="2017-07" db="EMBL/GenBank/DDBJ databases">
        <title>Bifidobacterium novel species.</title>
        <authorList>
            <person name="Lugli G.A."/>
            <person name="Milani C."/>
            <person name="Duranti S."/>
            <person name="Mangifesta M."/>
        </authorList>
    </citation>
    <scope>NUCLEOTIDE SEQUENCE [LARGE SCALE GENOMIC DNA]</scope>
    <source>
        <strain evidence="1 3">45</strain>
    </source>
</reference>
<keyword evidence="4" id="KW-1185">Reference proteome</keyword>
<dbReference type="AlphaFoldDB" id="A0A2N5IQN1"/>
<dbReference type="Proteomes" id="UP000663067">
    <property type="component" value="Chromosome"/>
</dbReference>
<evidence type="ECO:0000313" key="4">
    <source>
        <dbReference type="Proteomes" id="UP000663067"/>
    </source>
</evidence>
<dbReference type="Proteomes" id="UP000234855">
    <property type="component" value="Unassembled WGS sequence"/>
</dbReference>
<organism evidence="1 3">
    <name type="scientific">Bifidobacterium imperatoris</name>
    <dbReference type="NCBI Taxonomy" id="2020965"/>
    <lineage>
        <taxon>Bacteria</taxon>
        <taxon>Bacillati</taxon>
        <taxon>Actinomycetota</taxon>
        <taxon>Actinomycetes</taxon>
        <taxon>Bifidobacteriales</taxon>
        <taxon>Bifidobacteriaceae</taxon>
        <taxon>Bifidobacterium</taxon>
    </lineage>
</organism>
<evidence type="ECO:0000313" key="1">
    <source>
        <dbReference type="EMBL" id="PLS24267.1"/>
    </source>
</evidence>
<protein>
    <submittedName>
        <fullName evidence="1">Uncharacterized protein</fullName>
    </submittedName>
</protein>
<evidence type="ECO:0000313" key="3">
    <source>
        <dbReference type="Proteomes" id="UP000234855"/>
    </source>
</evidence>
<proteinExistence type="predicted"/>
<reference evidence="2 4" key="2">
    <citation type="submission" date="2021-03" db="EMBL/GenBank/DDBJ databases">
        <title>Genome sequencing of Bifidobacterium imperatoris JCM 32708.</title>
        <authorList>
            <person name="Kim J."/>
        </authorList>
    </citation>
    <scope>NUCLEOTIDE SEQUENCE [LARGE SCALE GENOMIC DNA]</scope>
    <source>
        <strain evidence="2 4">JCM 32708</strain>
    </source>
</reference>
<name>A0A2N5IQN1_9BIFI</name>
<evidence type="ECO:0000313" key="2">
    <source>
        <dbReference type="EMBL" id="QSY56893.1"/>
    </source>
</evidence>
<sequence length="105" mass="12158">MSRGLGRVERELLERCRAAGWRGVPVTEPGMGDSEKRSRERAARSLKRKGLIELVVRCEKQPCRHGRRDVWRYLMHDPTAPRSQFTREEAERLTRGIAEAMENLA</sequence>
<accession>A0A2N5IQN1</accession>
<dbReference type="EMBL" id="NMWV01000024">
    <property type="protein sequence ID" value="PLS24267.1"/>
    <property type="molecule type" value="Genomic_DNA"/>
</dbReference>